<dbReference type="Proteomes" id="UP000295087">
    <property type="component" value="Unassembled WGS sequence"/>
</dbReference>
<name>A0A4R6NZT9_NOCIG</name>
<sequence length="75" mass="8675">MATDDHDNEIRVGDRVRVIRDFDPPHPTGGIRHVEFEGTLREVDRIGFRLDGEWPYCGHYSWNPGPTITQTVTRL</sequence>
<organism evidence="1 2">
    <name type="scientific">Nocardia ignorata</name>
    <dbReference type="NCBI Taxonomy" id="145285"/>
    <lineage>
        <taxon>Bacteria</taxon>
        <taxon>Bacillati</taxon>
        <taxon>Actinomycetota</taxon>
        <taxon>Actinomycetes</taxon>
        <taxon>Mycobacteriales</taxon>
        <taxon>Nocardiaceae</taxon>
        <taxon>Nocardia</taxon>
    </lineage>
</organism>
<dbReference type="AlphaFoldDB" id="A0A4R6NZT9"/>
<proteinExistence type="predicted"/>
<keyword evidence="2" id="KW-1185">Reference proteome</keyword>
<dbReference type="RefSeq" id="WP_067496790.1">
    <property type="nucleotide sequence ID" value="NZ_SNXK01000012.1"/>
</dbReference>
<dbReference type="EMBL" id="SNXK01000012">
    <property type="protein sequence ID" value="TDP29837.1"/>
    <property type="molecule type" value="Genomic_DNA"/>
</dbReference>
<evidence type="ECO:0000313" key="2">
    <source>
        <dbReference type="Proteomes" id="UP000295087"/>
    </source>
</evidence>
<gene>
    <name evidence="1" type="ORF">DFR75_112105</name>
</gene>
<evidence type="ECO:0000313" key="1">
    <source>
        <dbReference type="EMBL" id="TDP29837.1"/>
    </source>
</evidence>
<reference evidence="1 2" key="1">
    <citation type="submission" date="2019-03" db="EMBL/GenBank/DDBJ databases">
        <title>Genomic Encyclopedia of Type Strains, Phase IV (KMG-IV): sequencing the most valuable type-strain genomes for metagenomic binning, comparative biology and taxonomic classification.</title>
        <authorList>
            <person name="Goeker M."/>
        </authorList>
    </citation>
    <scope>NUCLEOTIDE SEQUENCE [LARGE SCALE GENOMIC DNA]</scope>
    <source>
        <strain evidence="1 2">DSM 44496</strain>
    </source>
</reference>
<accession>A0A4R6NZT9</accession>
<protein>
    <submittedName>
        <fullName evidence="1">Uncharacterized protein</fullName>
    </submittedName>
</protein>
<comment type="caution">
    <text evidence="1">The sequence shown here is derived from an EMBL/GenBank/DDBJ whole genome shotgun (WGS) entry which is preliminary data.</text>
</comment>